<evidence type="ECO:0000256" key="1">
    <source>
        <dbReference type="SAM" id="Phobius"/>
    </source>
</evidence>
<keyword evidence="1" id="KW-0472">Membrane</keyword>
<accession>A0A8S5L0P4</accession>
<organism evidence="2 3">
    <name type="scientific">ssRNA phage SRR5467091_10</name>
    <dbReference type="NCBI Taxonomy" id="2786460"/>
    <lineage>
        <taxon>Viruses</taxon>
        <taxon>Riboviria</taxon>
        <taxon>Orthornavirae</taxon>
        <taxon>Lenarviricota</taxon>
        <taxon>Leviviricetes</taxon>
        <taxon>Timlovirales</taxon>
        <taxon>Steitzviridae</taxon>
        <taxon>Huylevirus</taxon>
        <taxon>Huylevirus limihabitans</taxon>
    </lineage>
</organism>
<protein>
    <submittedName>
        <fullName evidence="2">Uncharacterized protein</fullName>
    </submittedName>
</protein>
<dbReference type="KEGG" id="vg:80400298"/>
<keyword evidence="1" id="KW-0812">Transmembrane</keyword>
<dbReference type="GeneID" id="80400298"/>
<sequence length="37" mass="3816">MEETLQVAFLVLISLLGGGLGTIALVATSILASRRNS</sequence>
<dbReference type="Proteomes" id="UP000682356">
    <property type="component" value="Segment"/>
</dbReference>
<proteinExistence type="predicted"/>
<reference evidence="2" key="1">
    <citation type="submission" date="2020-09" db="EMBL/GenBank/DDBJ databases">
        <title>Leviviricetes taxonomy.</title>
        <authorList>
            <person name="Stockdale S.R."/>
            <person name="Callanan J."/>
            <person name="Adriaenssens E.M."/>
            <person name="Kuhn J.H."/>
            <person name="Rumnieks J."/>
            <person name="Shkoporov A."/>
            <person name="Draper L.A."/>
            <person name="Ross P."/>
            <person name="Hill C."/>
        </authorList>
    </citation>
    <scope>NUCLEOTIDE SEQUENCE</scope>
</reference>
<dbReference type="RefSeq" id="YP_010770773.1">
    <property type="nucleotide sequence ID" value="NC_074386.1"/>
</dbReference>
<name>A0A8S5L0P4_9VIRU</name>
<evidence type="ECO:0000313" key="2">
    <source>
        <dbReference type="EMBL" id="DAD50901.1"/>
    </source>
</evidence>
<keyword evidence="1" id="KW-1133">Transmembrane helix</keyword>
<evidence type="ECO:0000313" key="3">
    <source>
        <dbReference type="Proteomes" id="UP000682356"/>
    </source>
</evidence>
<feature type="transmembrane region" description="Helical" evidence="1">
    <location>
        <begin position="6"/>
        <end position="32"/>
    </location>
</feature>
<dbReference type="EMBL" id="BK013659">
    <property type="protein sequence ID" value="DAD50901.1"/>
    <property type="molecule type" value="Genomic_RNA"/>
</dbReference>
<keyword evidence="3" id="KW-1185">Reference proteome</keyword>
<gene>
    <name evidence="2" type="primary">SRR5467091_10_3</name>
</gene>